<proteinExistence type="predicted"/>
<evidence type="ECO:0000313" key="1">
    <source>
        <dbReference type="EMBL" id="EDL75863.1"/>
    </source>
</evidence>
<dbReference type="EMBL" id="CH474075">
    <property type="protein sequence ID" value="EDL75863.1"/>
    <property type="molecule type" value="Genomic_DNA"/>
</dbReference>
<sequence length="37" mass="4335">MQNSTPFLPELCLCYTTQAKELPESFWGLLEPPHWNI</sequence>
<name>A6KNP4_RAT</name>
<organism evidence="1 2">
    <name type="scientific">Rattus norvegicus</name>
    <name type="common">Rat</name>
    <dbReference type="NCBI Taxonomy" id="10116"/>
    <lineage>
        <taxon>Eukaryota</taxon>
        <taxon>Metazoa</taxon>
        <taxon>Chordata</taxon>
        <taxon>Craniata</taxon>
        <taxon>Vertebrata</taxon>
        <taxon>Euteleostomi</taxon>
        <taxon>Mammalia</taxon>
        <taxon>Eutheria</taxon>
        <taxon>Euarchontoglires</taxon>
        <taxon>Glires</taxon>
        <taxon>Rodentia</taxon>
        <taxon>Myomorpha</taxon>
        <taxon>Muroidea</taxon>
        <taxon>Muridae</taxon>
        <taxon>Murinae</taxon>
        <taxon>Rattus</taxon>
    </lineage>
</organism>
<reference evidence="2" key="1">
    <citation type="submission" date="2005-09" db="EMBL/GenBank/DDBJ databases">
        <authorList>
            <person name="Mural R.J."/>
            <person name="Li P.W."/>
            <person name="Adams M.D."/>
            <person name="Amanatides P.G."/>
            <person name="Baden-Tillson H."/>
            <person name="Barnstead M."/>
            <person name="Chin S.H."/>
            <person name="Dew I."/>
            <person name="Evans C.A."/>
            <person name="Ferriera S."/>
            <person name="Flanigan M."/>
            <person name="Fosler C."/>
            <person name="Glodek A."/>
            <person name="Gu Z."/>
            <person name="Holt R.A."/>
            <person name="Jennings D."/>
            <person name="Kraft C.L."/>
            <person name="Lu F."/>
            <person name="Nguyen T."/>
            <person name="Nusskern D.R."/>
            <person name="Pfannkoch C.M."/>
            <person name="Sitter C."/>
            <person name="Sutton G.G."/>
            <person name="Venter J.C."/>
            <person name="Wang Z."/>
            <person name="Woodage T."/>
            <person name="Zheng X.H."/>
            <person name="Zhong F."/>
        </authorList>
    </citation>
    <scope>NUCLEOTIDE SEQUENCE [LARGE SCALE GENOMIC DNA]</scope>
    <source>
        <strain>BN</strain>
        <strain evidence="2">Sprague-Dawley</strain>
    </source>
</reference>
<dbReference type="Proteomes" id="UP000234681">
    <property type="component" value="Chromosome 1"/>
</dbReference>
<evidence type="ECO:0000313" key="2">
    <source>
        <dbReference type="Proteomes" id="UP000234681"/>
    </source>
</evidence>
<accession>A6KNP4</accession>
<gene>
    <name evidence="1" type="ORF">rCG_22631</name>
</gene>
<protein>
    <submittedName>
        <fullName evidence="1">RCG22631</fullName>
    </submittedName>
</protein>
<dbReference type="AlphaFoldDB" id="A6KNP4"/>